<name>A0A426ZVK4_ENSVE</name>
<dbReference type="AlphaFoldDB" id="A0A426ZVK4"/>
<proteinExistence type="predicted"/>
<evidence type="ECO:0000256" key="1">
    <source>
        <dbReference type="SAM" id="MobiDB-lite"/>
    </source>
</evidence>
<protein>
    <submittedName>
        <fullName evidence="2">Uncharacterized protein</fullName>
    </submittedName>
</protein>
<evidence type="ECO:0000313" key="2">
    <source>
        <dbReference type="EMBL" id="RRT68005.1"/>
    </source>
</evidence>
<evidence type="ECO:0000313" key="3">
    <source>
        <dbReference type="Proteomes" id="UP000287651"/>
    </source>
</evidence>
<dbReference type="Proteomes" id="UP000287651">
    <property type="component" value="Unassembled WGS sequence"/>
</dbReference>
<reference evidence="2 3" key="1">
    <citation type="journal article" date="2014" name="Agronomy (Basel)">
        <title>A Draft Genome Sequence for Ensete ventricosum, the Drought-Tolerant Tree Against Hunger.</title>
        <authorList>
            <person name="Harrison J."/>
            <person name="Moore K.A."/>
            <person name="Paszkiewicz K."/>
            <person name="Jones T."/>
            <person name="Grant M."/>
            <person name="Ambacheew D."/>
            <person name="Muzemil S."/>
            <person name="Studholme D.J."/>
        </authorList>
    </citation>
    <scope>NUCLEOTIDE SEQUENCE [LARGE SCALE GENOMIC DNA]</scope>
</reference>
<organism evidence="2 3">
    <name type="scientific">Ensete ventricosum</name>
    <name type="common">Abyssinian banana</name>
    <name type="synonym">Musa ensete</name>
    <dbReference type="NCBI Taxonomy" id="4639"/>
    <lineage>
        <taxon>Eukaryota</taxon>
        <taxon>Viridiplantae</taxon>
        <taxon>Streptophyta</taxon>
        <taxon>Embryophyta</taxon>
        <taxon>Tracheophyta</taxon>
        <taxon>Spermatophyta</taxon>
        <taxon>Magnoliopsida</taxon>
        <taxon>Liliopsida</taxon>
        <taxon>Zingiberales</taxon>
        <taxon>Musaceae</taxon>
        <taxon>Ensete</taxon>
    </lineage>
</organism>
<feature type="region of interest" description="Disordered" evidence="1">
    <location>
        <begin position="97"/>
        <end position="122"/>
    </location>
</feature>
<comment type="caution">
    <text evidence="2">The sequence shown here is derived from an EMBL/GenBank/DDBJ whole genome shotgun (WGS) entry which is preliminary data.</text>
</comment>
<gene>
    <name evidence="2" type="ORF">B296_00030851</name>
</gene>
<accession>A0A426ZVK4</accession>
<dbReference type="EMBL" id="AMZH03004843">
    <property type="protein sequence ID" value="RRT68005.1"/>
    <property type="molecule type" value="Genomic_DNA"/>
</dbReference>
<sequence>MGGDSHVWRHSEMVVASRRSLWQMGHVIRATRSSLFTLTTCAGTAAGASASSVSEVAISAFAASRGLLVTQPGSSAACELAAVEDVVEDRSYSSRTSIMDESRVGARSGGDPTRKKQTKIGF</sequence>